<protein>
    <recommendedName>
        <fullName evidence="3">ASCH domain-containing protein</fullName>
    </recommendedName>
</protein>
<name>A0ABU8EZI3_9BACI</name>
<sequence length="102" mass="11696">MNAEEVWINLVTESAENPIELKTKRGLNFKLVSNGEFLTVYKSEVEPSSKLKSPRSIYKDNFEKVFPYYERWTIGEKGISEEITAITVNSVYIMAAIKSVTR</sequence>
<reference evidence="1 2" key="1">
    <citation type="submission" date="2024-01" db="EMBL/GenBank/DDBJ databases">
        <title>Seven novel Bacillus-like species.</title>
        <authorList>
            <person name="Liu G."/>
        </authorList>
    </citation>
    <scope>NUCLEOTIDE SEQUENCE [LARGE SCALE GENOMIC DNA]</scope>
    <source>
        <strain evidence="1 2">FJAT-51614</strain>
    </source>
</reference>
<comment type="caution">
    <text evidence="1">The sequence shown here is derived from an EMBL/GenBank/DDBJ whole genome shotgun (WGS) entry which is preliminary data.</text>
</comment>
<organism evidence="1 2">
    <name type="scientific">Psychrobacillus mangrovi</name>
    <dbReference type="NCBI Taxonomy" id="3117745"/>
    <lineage>
        <taxon>Bacteria</taxon>
        <taxon>Bacillati</taxon>
        <taxon>Bacillota</taxon>
        <taxon>Bacilli</taxon>
        <taxon>Bacillales</taxon>
        <taxon>Bacillaceae</taxon>
        <taxon>Psychrobacillus</taxon>
    </lineage>
</organism>
<gene>
    <name evidence="1" type="ORF">WAX74_00720</name>
</gene>
<proteinExistence type="predicted"/>
<dbReference type="RefSeq" id="WP_336495737.1">
    <property type="nucleotide sequence ID" value="NZ_JBAWSY010000001.1"/>
</dbReference>
<dbReference type="Proteomes" id="UP001364890">
    <property type="component" value="Unassembled WGS sequence"/>
</dbReference>
<dbReference type="EMBL" id="JBAWSY010000001">
    <property type="protein sequence ID" value="MEI4768180.1"/>
    <property type="molecule type" value="Genomic_DNA"/>
</dbReference>
<accession>A0ABU8EZI3</accession>
<evidence type="ECO:0000313" key="2">
    <source>
        <dbReference type="Proteomes" id="UP001364890"/>
    </source>
</evidence>
<keyword evidence="2" id="KW-1185">Reference proteome</keyword>
<evidence type="ECO:0000313" key="1">
    <source>
        <dbReference type="EMBL" id="MEI4768180.1"/>
    </source>
</evidence>
<evidence type="ECO:0008006" key="3">
    <source>
        <dbReference type="Google" id="ProtNLM"/>
    </source>
</evidence>